<comment type="caution">
    <text evidence="1">The sequence shown here is derived from an EMBL/GenBank/DDBJ whole genome shotgun (WGS) entry which is preliminary data.</text>
</comment>
<sequence length="284" mass="31272">MQKRIRVVGMIGVIGLMLGLVGCAPTSKATSKYVQSSTPTLFFHGGGSNYHAEEQMVAAAKKVGVTTSVIRAMVSKTGHVTLVGTFKKGAINPIVEVNYANNRELNYERHGQWAKNVVVALQRTYHIKTFNMVGHSLGNISLIYYSLQNSQNNKLPKLRKQVDIAGHFAGLNFKGVPASVRQPAGLTLNKQGKPNHMNATYRRMTQLRHLLPKNQVQVLNLYGDIGGHTDGTVPNVASLSLKYLVSPRAKMYTEKRFTGKLAQHSKLHANPKVDQALISFLWGK</sequence>
<organism evidence="1 2">
    <name type="scientific">Lactiplantibacillus daowaiensis</name>
    <dbReference type="NCBI Taxonomy" id="2559918"/>
    <lineage>
        <taxon>Bacteria</taxon>
        <taxon>Bacillati</taxon>
        <taxon>Bacillota</taxon>
        <taxon>Bacilli</taxon>
        <taxon>Lactobacillales</taxon>
        <taxon>Lactobacillaceae</taxon>
        <taxon>Lactiplantibacillus</taxon>
    </lineage>
</organism>
<dbReference type="SUPFAM" id="SSF53474">
    <property type="entry name" value="alpha/beta-Hydrolases"/>
    <property type="match status" value="1"/>
</dbReference>
<evidence type="ECO:0000313" key="1">
    <source>
        <dbReference type="EMBL" id="MFC6181234.1"/>
    </source>
</evidence>
<gene>
    <name evidence="1" type="ORF">ACFP5Y_08385</name>
</gene>
<accession>A0ABW1S1A4</accession>
<evidence type="ECO:0000313" key="2">
    <source>
        <dbReference type="Proteomes" id="UP001596282"/>
    </source>
</evidence>
<dbReference type="Proteomes" id="UP001596282">
    <property type="component" value="Unassembled WGS sequence"/>
</dbReference>
<dbReference type="Pfam" id="PF06028">
    <property type="entry name" value="DUF915"/>
    <property type="match status" value="1"/>
</dbReference>
<dbReference type="InterPro" id="IPR010315">
    <property type="entry name" value="DUF915_hydro-like"/>
</dbReference>
<proteinExistence type="predicted"/>
<dbReference type="InterPro" id="IPR029058">
    <property type="entry name" value="AB_hydrolase_fold"/>
</dbReference>
<dbReference type="PROSITE" id="PS51257">
    <property type="entry name" value="PROKAR_LIPOPROTEIN"/>
    <property type="match status" value="1"/>
</dbReference>
<dbReference type="Gene3D" id="3.40.50.1820">
    <property type="entry name" value="alpha/beta hydrolase"/>
    <property type="match status" value="1"/>
</dbReference>
<dbReference type="EMBL" id="JBHSSC010000035">
    <property type="protein sequence ID" value="MFC6181234.1"/>
    <property type="molecule type" value="Genomic_DNA"/>
</dbReference>
<keyword evidence="1" id="KW-0378">Hydrolase</keyword>
<name>A0ABW1S1A4_9LACO</name>
<keyword evidence="2" id="KW-1185">Reference proteome</keyword>
<dbReference type="GO" id="GO:0016787">
    <property type="term" value="F:hydrolase activity"/>
    <property type="evidence" value="ECO:0007669"/>
    <property type="project" value="UniProtKB-KW"/>
</dbReference>
<dbReference type="RefSeq" id="WP_137629235.1">
    <property type="nucleotide sequence ID" value="NZ_BJDJ01000019.1"/>
</dbReference>
<reference evidence="2" key="1">
    <citation type="journal article" date="2019" name="Int. J. Syst. Evol. Microbiol.">
        <title>The Global Catalogue of Microorganisms (GCM) 10K type strain sequencing project: providing services to taxonomists for standard genome sequencing and annotation.</title>
        <authorList>
            <consortium name="The Broad Institute Genomics Platform"/>
            <consortium name="The Broad Institute Genome Sequencing Center for Infectious Disease"/>
            <person name="Wu L."/>
            <person name="Ma J."/>
        </authorList>
    </citation>
    <scope>NUCLEOTIDE SEQUENCE [LARGE SCALE GENOMIC DNA]</scope>
    <source>
        <strain evidence="2">CCM 8933</strain>
    </source>
</reference>
<protein>
    <submittedName>
        <fullName evidence="1">Alpha/beta hydrolase</fullName>
    </submittedName>
</protein>